<dbReference type="InterPro" id="IPR007577">
    <property type="entry name" value="GlycoTrfase_DXD_sugar-bd_CS"/>
</dbReference>
<keyword evidence="1 2" id="KW-0808">Transferase</keyword>
<gene>
    <name evidence="2" type="ORF">JKKLCJKK_00796</name>
</gene>
<dbReference type="GO" id="GO:0000030">
    <property type="term" value="F:mannosyltransferase activity"/>
    <property type="evidence" value="ECO:0007669"/>
    <property type="project" value="TreeGrafter"/>
</dbReference>
<evidence type="ECO:0000256" key="1">
    <source>
        <dbReference type="ARBA" id="ARBA00022679"/>
    </source>
</evidence>
<protein>
    <submittedName>
        <fullName evidence="2">Glycosyltransferase sugar-binding region containing DXD motif protein</fullName>
    </submittedName>
</protein>
<evidence type="ECO:0000313" key="3">
    <source>
        <dbReference type="Proteomes" id="UP000405524"/>
    </source>
</evidence>
<dbReference type="Gene3D" id="3.90.550.20">
    <property type="match status" value="1"/>
</dbReference>
<dbReference type="EMBL" id="CABWIC010000011">
    <property type="protein sequence ID" value="VWL96870.1"/>
    <property type="molecule type" value="Genomic_DNA"/>
</dbReference>
<dbReference type="SUPFAM" id="SSF53448">
    <property type="entry name" value="Nucleotide-diphospho-sugar transferases"/>
    <property type="match status" value="1"/>
</dbReference>
<evidence type="ECO:0000313" key="2">
    <source>
        <dbReference type="EMBL" id="VWL96870.1"/>
    </source>
</evidence>
<name>A0A5K1J365_9ACTN</name>
<dbReference type="AlphaFoldDB" id="A0A5K1J365"/>
<proteinExistence type="predicted"/>
<accession>A0A5K1J365</accession>
<dbReference type="GO" id="GO:0051999">
    <property type="term" value="P:mannosyl-inositol phosphorylceramide biosynthetic process"/>
    <property type="evidence" value="ECO:0007669"/>
    <property type="project" value="TreeGrafter"/>
</dbReference>
<sequence length="236" mass="26899">MIPKVINYCWFGGADKPDCIKKCIESWSRLCPDYKIVEWNEDNFDIGFCKYCKEAYESHMWAFVSDVARLKIIHDYGGIYLDTDVELIKNLDELCCLEAFAGFQDDRLVATGLGFGATKGHPVINFLLDGYIDRAFVLENGAFDRTPCPEVDTRLMIELGLKQDGSRQELEGMTILPSDYLCPINFETGELTLTDHTVSIHHFDGTWYGPIEKIKRAVKGVIPLPLLKWLRSNVMK</sequence>
<dbReference type="Pfam" id="PF04488">
    <property type="entry name" value="Gly_transf_sug"/>
    <property type="match status" value="1"/>
</dbReference>
<organism evidence="2 3">
    <name type="scientific">Collinsella intestinalis</name>
    <dbReference type="NCBI Taxonomy" id="147207"/>
    <lineage>
        <taxon>Bacteria</taxon>
        <taxon>Bacillati</taxon>
        <taxon>Actinomycetota</taxon>
        <taxon>Coriobacteriia</taxon>
        <taxon>Coriobacteriales</taxon>
        <taxon>Coriobacteriaceae</taxon>
        <taxon>Collinsella</taxon>
    </lineage>
</organism>
<dbReference type="InterPro" id="IPR029044">
    <property type="entry name" value="Nucleotide-diphossugar_trans"/>
</dbReference>
<dbReference type="InterPro" id="IPR051706">
    <property type="entry name" value="Glycosyltransferase_domain"/>
</dbReference>
<dbReference type="PANTHER" id="PTHR32385">
    <property type="entry name" value="MANNOSYL PHOSPHORYLINOSITOL CERAMIDE SYNTHASE"/>
    <property type="match status" value="1"/>
</dbReference>
<dbReference type="Proteomes" id="UP000405524">
    <property type="component" value="Unassembled WGS sequence"/>
</dbReference>
<reference evidence="2 3" key="1">
    <citation type="submission" date="2019-10" db="EMBL/GenBank/DDBJ databases">
        <authorList>
            <person name="Wolf R A."/>
        </authorList>
    </citation>
    <scope>NUCLEOTIDE SEQUENCE [LARGE SCALE GENOMIC DNA]</scope>
    <source>
        <strain evidence="2">Collinsella_intestinalis_DSM_13632</strain>
    </source>
</reference>
<dbReference type="PANTHER" id="PTHR32385:SF15">
    <property type="entry name" value="INOSITOL PHOSPHOCERAMIDE MANNOSYLTRANSFERASE 1"/>
    <property type="match status" value="1"/>
</dbReference>
<dbReference type="GO" id="GO:0016020">
    <property type="term" value="C:membrane"/>
    <property type="evidence" value="ECO:0007669"/>
    <property type="project" value="GOC"/>
</dbReference>